<feature type="region of interest" description="Disordered" evidence="1">
    <location>
        <begin position="623"/>
        <end position="653"/>
    </location>
</feature>
<reference evidence="3 4" key="1">
    <citation type="journal article" date="2018" name="Front. Plant Sci.">
        <title>Red Clover (Trifolium pratense) and Zigzag Clover (T. medium) - A Picture of Genomic Similarities and Differences.</title>
        <authorList>
            <person name="Dluhosova J."/>
            <person name="Istvanek J."/>
            <person name="Nedelnik J."/>
            <person name="Repkova J."/>
        </authorList>
    </citation>
    <scope>NUCLEOTIDE SEQUENCE [LARGE SCALE GENOMIC DNA]</scope>
    <source>
        <strain evidence="4">cv. 10/8</strain>
        <tissue evidence="3">Leaf</tissue>
    </source>
</reference>
<proteinExistence type="predicted"/>
<dbReference type="EMBL" id="LXQA010001948">
    <property type="protein sequence ID" value="MCH81159.1"/>
    <property type="molecule type" value="Genomic_DNA"/>
</dbReference>
<feature type="compositionally biased region" description="Basic and acidic residues" evidence="1">
    <location>
        <begin position="85"/>
        <end position="98"/>
    </location>
</feature>
<comment type="caution">
    <text evidence="3">The sequence shown here is derived from an EMBL/GenBank/DDBJ whole genome shotgun (WGS) entry which is preliminary data.</text>
</comment>
<keyword evidence="4" id="KW-1185">Reference proteome</keyword>
<feature type="compositionally biased region" description="Acidic residues" evidence="1">
    <location>
        <begin position="629"/>
        <end position="653"/>
    </location>
</feature>
<dbReference type="Pfam" id="PF20167">
    <property type="entry name" value="Transposase_32"/>
    <property type="match status" value="1"/>
</dbReference>
<feature type="domain" description="Putative plant transposon protein" evidence="2">
    <location>
        <begin position="416"/>
        <end position="548"/>
    </location>
</feature>
<accession>A0A392M1P1</accession>
<sequence>MSNTTKSSPIKNDDVPSPPKEILFSKITEVVPLTTVLPESSKKKSSSKKEKSQVSETTYPSATVKGSKRKSKKSKPKSVAKNSHTMHELYVENLDKPNVDPIVDTSINNTVISTVEIVKDSETLGLENPKSTENLGKDDLGCSDGNKVDDGASTKAMSDSVLESLKESIPGTDAVPDAMASVGQENLENAVIPESLENVTIPEKSTETTMTNNVSDNNIAVISQSDESLKTVSEHLEDDESAGKDKDADLNVINVDNLNSGGSPAEKTSAPSIAKRLRSNSGKDVATASEPIKTTKETRNTGKKPMYGPPKAWSKGVPPSEKKKKHLKRKEISTSDSDFDVESDVIATTITFFRKSVGGKKVPQNVPSVPMDNISFHHEESAPRWKFVCKRRLAIERNLSEDLLKCQELVGSINEAGLMKTVTRLGKCYEKLAREFLVNIGEDCDDPESLEFRKIFVRGKCVNFSPTVINQHLGRDTDEVPELEVTQNEVCKTLTGNLIKEWPRKNNLSATKLTAKYGLLNKIAAANWVPTTHSNVVATGLARFVYDVADVPSRRESDLSLDYRLFEGTHAVDIVAPSDKKSGSVMTKKQMITDLKESSKALEARKLEIDHVIQALEAVVEKEGGVDDVTGDESEGGGDTEELQDDSETSPSI</sequence>
<organism evidence="3 4">
    <name type="scientific">Trifolium medium</name>
    <dbReference type="NCBI Taxonomy" id="97028"/>
    <lineage>
        <taxon>Eukaryota</taxon>
        <taxon>Viridiplantae</taxon>
        <taxon>Streptophyta</taxon>
        <taxon>Embryophyta</taxon>
        <taxon>Tracheophyta</taxon>
        <taxon>Spermatophyta</taxon>
        <taxon>Magnoliopsida</taxon>
        <taxon>eudicotyledons</taxon>
        <taxon>Gunneridae</taxon>
        <taxon>Pentapetalae</taxon>
        <taxon>rosids</taxon>
        <taxon>fabids</taxon>
        <taxon>Fabales</taxon>
        <taxon>Fabaceae</taxon>
        <taxon>Papilionoideae</taxon>
        <taxon>50 kb inversion clade</taxon>
        <taxon>NPAAA clade</taxon>
        <taxon>Hologalegina</taxon>
        <taxon>IRL clade</taxon>
        <taxon>Trifolieae</taxon>
        <taxon>Trifolium</taxon>
    </lineage>
</organism>
<dbReference type="Proteomes" id="UP000265520">
    <property type="component" value="Unassembled WGS sequence"/>
</dbReference>
<gene>
    <name evidence="3" type="ORF">A2U01_0001940</name>
</gene>
<feature type="region of interest" description="Disordered" evidence="1">
    <location>
        <begin position="256"/>
        <end position="330"/>
    </location>
</feature>
<evidence type="ECO:0000256" key="1">
    <source>
        <dbReference type="SAM" id="MobiDB-lite"/>
    </source>
</evidence>
<evidence type="ECO:0000259" key="2">
    <source>
        <dbReference type="Pfam" id="PF20167"/>
    </source>
</evidence>
<feature type="region of interest" description="Disordered" evidence="1">
    <location>
        <begin position="230"/>
        <end position="249"/>
    </location>
</feature>
<dbReference type="AlphaFoldDB" id="A0A392M1P1"/>
<feature type="region of interest" description="Disordered" evidence="1">
    <location>
        <begin position="35"/>
        <end position="102"/>
    </location>
</feature>
<evidence type="ECO:0000313" key="4">
    <source>
        <dbReference type="Proteomes" id="UP000265520"/>
    </source>
</evidence>
<dbReference type="InterPro" id="IPR046796">
    <property type="entry name" value="Transposase_32_dom"/>
</dbReference>
<name>A0A392M1P1_9FABA</name>
<feature type="compositionally biased region" description="Basic residues" evidence="1">
    <location>
        <begin position="66"/>
        <end position="78"/>
    </location>
</feature>
<evidence type="ECO:0000313" key="3">
    <source>
        <dbReference type="EMBL" id="MCH81159.1"/>
    </source>
</evidence>
<protein>
    <submittedName>
        <fullName evidence="3">Envelope-like protein</fullName>
    </submittedName>
</protein>